<gene>
    <name evidence="1" type="ORF">GCM10010517_10390</name>
</gene>
<organism evidence="1 2">
    <name type="scientific">Streptosporangium fragile</name>
    <dbReference type="NCBI Taxonomy" id="46186"/>
    <lineage>
        <taxon>Bacteria</taxon>
        <taxon>Bacillati</taxon>
        <taxon>Actinomycetota</taxon>
        <taxon>Actinomycetes</taxon>
        <taxon>Streptosporangiales</taxon>
        <taxon>Streptosporangiaceae</taxon>
        <taxon>Streptosporangium</taxon>
    </lineage>
</organism>
<comment type="caution">
    <text evidence="1">The sequence shown here is derived from an EMBL/GenBank/DDBJ whole genome shotgun (WGS) entry which is preliminary data.</text>
</comment>
<name>A0ABP6I9M3_9ACTN</name>
<keyword evidence="2" id="KW-1185">Reference proteome</keyword>
<evidence type="ECO:0000313" key="1">
    <source>
        <dbReference type="EMBL" id="GAA2852670.1"/>
    </source>
</evidence>
<reference evidence="2" key="1">
    <citation type="journal article" date="2019" name="Int. J. Syst. Evol. Microbiol.">
        <title>The Global Catalogue of Microorganisms (GCM) 10K type strain sequencing project: providing services to taxonomists for standard genome sequencing and annotation.</title>
        <authorList>
            <consortium name="The Broad Institute Genomics Platform"/>
            <consortium name="The Broad Institute Genome Sequencing Center for Infectious Disease"/>
            <person name="Wu L."/>
            <person name="Ma J."/>
        </authorList>
    </citation>
    <scope>NUCLEOTIDE SEQUENCE [LARGE SCALE GENOMIC DNA]</scope>
    <source>
        <strain evidence="2">JCM 6242</strain>
    </source>
</reference>
<dbReference type="EMBL" id="BAAAVI010000005">
    <property type="protein sequence ID" value="GAA2852670.1"/>
    <property type="molecule type" value="Genomic_DNA"/>
</dbReference>
<evidence type="ECO:0000313" key="2">
    <source>
        <dbReference type="Proteomes" id="UP001500831"/>
    </source>
</evidence>
<accession>A0ABP6I9M3</accession>
<proteinExistence type="predicted"/>
<protein>
    <submittedName>
        <fullName evidence="1">Uncharacterized protein</fullName>
    </submittedName>
</protein>
<dbReference type="Proteomes" id="UP001500831">
    <property type="component" value="Unassembled WGS sequence"/>
</dbReference>
<sequence>MMEGVTWSATVLGPVIHSTVPSAISPANLSMRGASAAMSTGRPRGPGVVSPRWALRVSPWNDAFSPRTSGRRIDRYSRMCRAGLSKL</sequence>